<dbReference type="Proteomes" id="UP000242367">
    <property type="component" value="Unassembled WGS sequence"/>
</dbReference>
<feature type="transmembrane region" description="Helical" evidence="7">
    <location>
        <begin position="12"/>
        <end position="34"/>
    </location>
</feature>
<gene>
    <name evidence="9" type="primary">bacE</name>
    <name evidence="9" type="ORF">BTM25_21970</name>
</gene>
<sequence length="407" mass="41474">MLRTNPGFRLLWCARTCSFLGDALSLVALLLFVASGTGRALSVALLLLAAELAPALLGPLAGVVSDRFDLRKVMVGCELAQGAVMLVVALWLPPLAVLLPLVAVRALAGQVFQPASRAMVPALVDDRDLERANSLVGLGTNAGETLGPLVAAGLLPLLGIRGVLLLDVATFLVSAVLLAFLPAAPRERLPDANPFRAARAGLGHVRASPLLRAVVLGFVLVVLFNGIDDVALVFLVKDDLHGGDAVVAVVLSAVGIGLFVGYAVVARVSAGAALLAFGFAVSSLGNLLTGFAWAAGAVFAAQAARGAGLAGMDVAANTLIQRTVPADRLGRVFGTFHGGISAAAALSYIGGGLLLDATSPRVAFVVAGAGGLAVTAATWAALRRARRRDGTRPGRPGDAEHERPRGA</sequence>
<dbReference type="RefSeq" id="WP_205648025.1">
    <property type="nucleotide sequence ID" value="NZ_MTBP01000001.1"/>
</dbReference>
<keyword evidence="10" id="KW-1185">Reference proteome</keyword>
<keyword evidence="4 7" id="KW-1133">Transmembrane helix</keyword>
<feature type="transmembrane region" description="Helical" evidence="7">
    <location>
        <begin position="245"/>
        <end position="265"/>
    </location>
</feature>
<evidence type="ECO:0000256" key="2">
    <source>
        <dbReference type="ARBA" id="ARBA00022475"/>
    </source>
</evidence>
<dbReference type="Gene3D" id="1.20.1250.20">
    <property type="entry name" value="MFS general substrate transporter like domains"/>
    <property type="match status" value="2"/>
</dbReference>
<feature type="transmembrane region" description="Helical" evidence="7">
    <location>
        <begin position="299"/>
        <end position="320"/>
    </location>
</feature>
<dbReference type="SUPFAM" id="SSF103473">
    <property type="entry name" value="MFS general substrate transporter"/>
    <property type="match status" value="1"/>
</dbReference>
<dbReference type="PROSITE" id="PS50850">
    <property type="entry name" value="MFS"/>
    <property type="match status" value="1"/>
</dbReference>
<feature type="domain" description="Major facilitator superfamily (MFS) profile" evidence="8">
    <location>
        <begin position="205"/>
        <end position="407"/>
    </location>
</feature>
<evidence type="ECO:0000313" key="9">
    <source>
        <dbReference type="EMBL" id="POM27776.1"/>
    </source>
</evidence>
<feature type="transmembrane region" description="Helical" evidence="7">
    <location>
        <begin position="332"/>
        <end position="350"/>
    </location>
</feature>
<feature type="transmembrane region" description="Helical" evidence="7">
    <location>
        <begin position="272"/>
        <end position="293"/>
    </location>
</feature>
<keyword evidence="3 7" id="KW-0812">Transmembrane</keyword>
<keyword evidence="5 7" id="KW-0472">Membrane</keyword>
<dbReference type="AlphaFoldDB" id="A0A2P4URV9"/>
<accession>A0A2P4URV9</accession>
<protein>
    <submittedName>
        <fullName evidence="9">Putative bacilysin exporter BacE</fullName>
    </submittedName>
</protein>
<dbReference type="Pfam" id="PF07690">
    <property type="entry name" value="MFS_1"/>
    <property type="match status" value="1"/>
</dbReference>
<dbReference type="GO" id="GO:0022857">
    <property type="term" value="F:transmembrane transporter activity"/>
    <property type="evidence" value="ECO:0007669"/>
    <property type="project" value="InterPro"/>
</dbReference>
<keyword evidence="2" id="KW-1003">Cell membrane</keyword>
<dbReference type="PANTHER" id="PTHR23513">
    <property type="entry name" value="INTEGRAL MEMBRANE EFFLUX PROTEIN-RELATED"/>
    <property type="match status" value="1"/>
</dbReference>
<evidence type="ECO:0000256" key="5">
    <source>
        <dbReference type="ARBA" id="ARBA00023136"/>
    </source>
</evidence>
<reference evidence="9 10" key="1">
    <citation type="journal article" date="2017" name="Chemistry">
        <title>Isolation, Biosynthesis and Chemical Modifications of Rubterolones A-F: Rare Tropolone Alkaloids from Actinomadura sp. 5-2.</title>
        <authorList>
            <person name="Guo H."/>
            <person name="Benndorf R."/>
            <person name="Leichnitz D."/>
            <person name="Klassen J.L."/>
            <person name="Vollmers J."/>
            <person name="Gorls H."/>
            <person name="Steinacker M."/>
            <person name="Weigel C."/>
            <person name="Dahse H.M."/>
            <person name="Kaster A.K."/>
            <person name="de Beer Z.W."/>
            <person name="Poulsen M."/>
            <person name="Beemelmanns C."/>
        </authorList>
    </citation>
    <scope>NUCLEOTIDE SEQUENCE [LARGE SCALE GENOMIC DNA]</scope>
    <source>
        <strain evidence="9 10">5-2</strain>
    </source>
</reference>
<evidence type="ECO:0000256" key="7">
    <source>
        <dbReference type="SAM" id="Phobius"/>
    </source>
</evidence>
<feature type="transmembrane region" description="Helical" evidence="7">
    <location>
        <begin position="163"/>
        <end position="184"/>
    </location>
</feature>
<dbReference type="PANTHER" id="PTHR23513:SF6">
    <property type="entry name" value="MAJOR FACILITATOR SUPERFAMILY ASSOCIATED DOMAIN-CONTAINING PROTEIN"/>
    <property type="match status" value="1"/>
</dbReference>
<dbReference type="InterPro" id="IPR036259">
    <property type="entry name" value="MFS_trans_sf"/>
</dbReference>
<organism evidence="9 10">
    <name type="scientific">Actinomadura rubteroloni</name>
    <dbReference type="NCBI Taxonomy" id="1926885"/>
    <lineage>
        <taxon>Bacteria</taxon>
        <taxon>Bacillati</taxon>
        <taxon>Actinomycetota</taxon>
        <taxon>Actinomycetes</taxon>
        <taxon>Streptosporangiales</taxon>
        <taxon>Thermomonosporaceae</taxon>
        <taxon>Actinomadura</taxon>
    </lineage>
</organism>
<dbReference type="InterPro" id="IPR011701">
    <property type="entry name" value="MFS"/>
</dbReference>
<evidence type="ECO:0000256" key="4">
    <source>
        <dbReference type="ARBA" id="ARBA00022989"/>
    </source>
</evidence>
<evidence type="ECO:0000256" key="6">
    <source>
        <dbReference type="SAM" id="MobiDB-lite"/>
    </source>
</evidence>
<dbReference type="CDD" id="cd06173">
    <property type="entry name" value="MFS_MefA_like"/>
    <property type="match status" value="1"/>
</dbReference>
<evidence type="ECO:0000256" key="3">
    <source>
        <dbReference type="ARBA" id="ARBA00022692"/>
    </source>
</evidence>
<dbReference type="InterPro" id="IPR020846">
    <property type="entry name" value="MFS_dom"/>
</dbReference>
<name>A0A2P4URV9_9ACTN</name>
<evidence type="ECO:0000259" key="8">
    <source>
        <dbReference type="PROSITE" id="PS50850"/>
    </source>
</evidence>
<feature type="compositionally biased region" description="Basic and acidic residues" evidence="6">
    <location>
        <begin position="388"/>
        <end position="407"/>
    </location>
</feature>
<feature type="transmembrane region" description="Helical" evidence="7">
    <location>
        <begin position="40"/>
        <end position="61"/>
    </location>
</feature>
<feature type="region of interest" description="Disordered" evidence="6">
    <location>
        <begin position="385"/>
        <end position="407"/>
    </location>
</feature>
<feature type="transmembrane region" description="Helical" evidence="7">
    <location>
        <begin position="362"/>
        <end position="382"/>
    </location>
</feature>
<evidence type="ECO:0000313" key="10">
    <source>
        <dbReference type="Proteomes" id="UP000242367"/>
    </source>
</evidence>
<evidence type="ECO:0000256" key="1">
    <source>
        <dbReference type="ARBA" id="ARBA00004651"/>
    </source>
</evidence>
<comment type="subcellular location">
    <subcellularLocation>
        <location evidence="1">Cell membrane</location>
        <topology evidence="1">Multi-pass membrane protein</topology>
    </subcellularLocation>
</comment>
<dbReference type="GO" id="GO:0005886">
    <property type="term" value="C:plasma membrane"/>
    <property type="evidence" value="ECO:0007669"/>
    <property type="project" value="UniProtKB-SubCell"/>
</dbReference>
<feature type="transmembrane region" description="Helical" evidence="7">
    <location>
        <begin position="205"/>
        <end position="225"/>
    </location>
</feature>
<comment type="caution">
    <text evidence="9">The sequence shown here is derived from an EMBL/GenBank/DDBJ whole genome shotgun (WGS) entry which is preliminary data.</text>
</comment>
<proteinExistence type="predicted"/>
<dbReference type="EMBL" id="MTBP01000001">
    <property type="protein sequence ID" value="POM27776.1"/>
    <property type="molecule type" value="Genomic_DNA"/>
</dbReference>